<dbReference type="EMBL" id="MU006237">
    <property type="protein sequence ID" value="KAF2821473.1"/>
    <property type="molecule type" value="Genomic_DNA"/>
</dbReference>
<dbReference type="OrthoDB" id="3792830at2759"/>
<reference evidence="1" key="1">
    <citation type="journal article" date="2020" name="Stud. Mycol.">
        <title>101 Dothideomycetes genomes: a test case for predicting lifestyles and emergence of pathogens.</title>
        <authorList>
            <person name="Haridas S."/>
            <person name="Albert R."/>
            <person name="Binder M."/>
            <person name="Bloem J."/>
            <person name="Labutti K."/>
            <person name="Salamov A."/>
            <person name="Andreopoulos B."/>
            <person name="Baker S."/>
            <person name="Barry K."/>
            <person name="Bills G."/>
            <person name="Bluhm B."/>
            <person name="Cannon C."/>
            <person name="Castanera R."/>
            <person name="Culley D."/>
            <person name="Daum C."/>
            <person name="Ezra D."/>
            <person name="Gonzalez J."/>
            <person name="Henrissat B."/>
            <person name="Kuo A."/>
            <person name="Liang C."/>
            <person name="Lipzen A."/>
            <person name="Lutzoni F."/>
            <person name="Magnuson J."/>
            <person name="Mondo S."/>
            <person name="Nolan M."/>
            <person name="Ohm R."/>
            <person name="Pangilinan J."/>
            <person name="Park H.-J."/>
            <person name="Ramirez L."/>
            <person name="Alfaro M."/>
            <person name="Sun H."/>
            <person name="Tritt A."/>
            <person name="Yoshinaga Y."/>
            <person name="Zwiers L.-H."/>
            <person name="Turgeon B."/>
            <person name="Goodwin S."/>
            <person name="Spatafora J."/>
            <person name="Crous P."/>
            <person name="Grigoriev I."/>
        </authorList>
    </citation>
    <scope>NUCLEOTIDE SEQUENCE</scope>
    <source>
        <strain evidence="1">CBS 113818</strain>
    </source>
</reference>
<feature type="non-terminal residue" evidence="1">
    <location>
        <position position="1"/>
    </location>
</feature>
<organism evidence="1 2">
    <name type="scientific">Ophiobolus disseminans</name>
    <dbReference type="NCBI Taxonomy" id="1469910"/>
    <lineage>
        <taxon>Eukaryota</taxon>
        <taxon>Fungi</taxon>
        <taxon>Dikarya</taxon>
        <taxon>Ascomycota</taxon>
        <taxon>Pezizomycotina</taxon>
        <taxon>Dothideomycetes</taxon>
        <taxon>Pleosporomycetidae</taxon>
        <taxon>Pleosporales</taxon>
        <taxon>Pleosporineae</taxon>
        <taxon>Phaeosphaeriaceae</taxon>
        <taxon>Ophiobolus</taxon>
    </lineage>
</organism>
<feature type="non-terminal residue" evidence="1">
    <location>
        <position position="86"/>
    </location>
</feature>
<evidence type="ECO:0000313" key="1">
    <source>
        <dbReference type="EMBL" id="KAF2821473.1"/>
    </source>
</evidence>
<dbReference type="Proteomes" id="UP000799424">
    <property type="component" value="Unassembled WGS sequence"/>
</dbReference>
<proteinExistence type="predicted"/>
<gene>
    <name evidence="1" type="ORF">CC86DRAFT_250435</name>
</gene>
<protein>
    <submittedName>
        <fullName evidence="1">Uncharacterized protein</fullName>
    </submittedName>
</protein>
<accession>A0A6A6ZL32</accession>
<name>A0A6A6ZL32_9PLEO</name>
<sequence>HLVLDELDVKSLLAFRRVNQYAMETVNAMSDYKKVMRLVPSSVRMAVAIDTAHTFSMKQLLAKLCQKHCDGDNCGKLAPYIDVFNL</sequence>
<dbReference type="AlphaFoldDB" id="A0A6A6ZL32"/>
<keyword evidence="2" id="KW-1185">Reference proteome</keyword>
<evidence type="ECO:0000313" key="2">
    <source>
        <dbReference type="Proteomes" id="UP000799424"/>
    </source>
</evidence>